<dbReference type="EMBL" id="CAJPIZ010002108">
    <property type="protein sequence ID" value="CAG2104546.1"/>
    <property type="molecule type" value="Genomic_DNA"/>
</dbReference>
<dbReference type="AlphaFoldDB" id="A0A7R9PX87"/>
<dbReference type="GO" id="GO:0031123">
    <property type="term" value="P:RNA 3'-end processing"/>
    <property type="evidence" value="ECO:0007669"/>
    <property type="project" value="UniProtKB-ARBA"/>
</dbReference>
<feature type="compositionally biased region" description="Polar residues" evidence="1">
    <location>
        <begin position="1"/>
        <end position="13"/>
    </location>
</feature>
<evidence type="ECO:0000313" key="4">
    <source>
        <dbReference type="Proteomes" id="UP000759131"/>
    </source>
</evidence>
<dbReference type="InterPro" id="IPR036866">
    <property type="entry name" value="RibonucZ/Hydroxyglut_hydro"/>
</dbReference>
<name>A0A7R9PX87_9ACAR</name>
<proteinExistence type="predicted"/>
<protein>
    <recommendedName>
        <fullName evidence="2">Metallo-beta-lactamase domain-containing protein</fullName>
    </recommendedName>
</protein>
<dbReference type="Proteomes" id="UP000759131">
    <property type="component" value="Unassembled WGS sequence"/>
</dbReference>
<dbReference type="GO" id="GO:0005737">
    <property type="term" value="C:cytoplasm"/>
    <property type="evidence" value="ECO:0007669"/>
    <property type="project" value="TreeGrafter"/>
</dbReference>
<dbReference type="OrthoDB" id="332863at2759"/>
<evidence type="ECO:0000256" key="1">
    <source>
        <dbReference type="SAM" id="MobiDB-lite"/>
    </source>
</evidence>
<dbReference type="GO" id="GO:0070290">
    <property type="term" value="F:N-acylphosphatidylethanolamine-specific phospholipase D activity"/>
    <property type="evidence" value="ECO:0007669"/>
    <property type="project" value="TreeGrafter"/>
</dbReference>
<sequence length="434" mass="48381">MSRPTVSRTSIVCSSGKDKHTYDSERADPPQRSVCSEPPSEVSSLSSLETESLVKRDSVVRRLDVRHPLRSNGKYHNPWPTWDAPSLAFNLLRFGRHAKIPSKQELDRTLPVLEPDFKASVPPDDGLAITWLGHSSVLVRFDGISVLTDPMFSERASPSQAIGPKRYRNPPCSLHDLPENLDAVVISHAHYDHLDRNSILVLNARFGADLRFFVPSGLGQWMRALGVENCVELEWWQEGHVPDKSDGLSPLFHSSIPPNGSNPLIMSAFLVSFVFLPAQHWSRRTLTDDNRALWGGWAVIGPKQRFFFAGDTGYCDAFRQIGRLYGPFSASAIPIGAYEPRSLHRCHAVEPEEAVLIHQDVQSMFSLAIHWGTFALTDEPFLEPRQRLCAAVDNAGLPSDSFVAFFPGETRVVLTGGRVLSSTSFRSKKQFSIQ</sequence>
<dbReference type="GO" id="GO:0070291">
    <property type="term" value="P:N-acylethanolamine metabolic process"/>
    <property type="evidence" value="ECO:0007669"/>
    <property type="project" value="TreeGrafter"/>
</dbReference>
<dbReference type="SUPFAM" id="SSF56281">
    <property type="entry name" value="Metallo-hydrolase/oxidoreductase"/>
    <property type="match status" value="1"/>
</dbReference>
<feature type="compositionally biased region" description="Basic and acidic residues" evidence="1">
    <location>
        <begin position="16"/>
        <end position="29"/>
    </location>
</feature>
<dbReference type="EMBL" id="OC856683">
    <property type="protein sequence ID" value="CAD7624116.1"/>
    <property type="molecule type" value="Genomic_DNA"/>
</dbReference>
<evidence type="ECO:0000259" key="2">
    <source>
        <dbReference type="Pfam" id="PF12706"/>
    </source>
</evidence>
<dbReference type="PANTHER" id="PTHR15032:SF4">
    <property type="entry name" value="N-ACYL-PHOSPHATIDYLETHANOLAMINE-HYDROLYZING PHOSPHOLIPASE D"/>
    <property type="match status" value="1"/>
</dbReference>
<feature type="compositionally biased region" description="Low complexity" evidence="1">
    <location>
        <begin position="33"/>
        <end position="49"/>
    </location>
</feature>
<feature type="domain" description="Metallo-beta-lactamase" evidence="2">
    <location>
        <begin position="146"/>
        <end position="371"/>
    </location>
</feature>
<evidence type="ECO:0000313" key="3">
    <source>
        <dbReference type="EMBL" id="CAD7624116.1"/>
    </source>
</evidence>
<dbReference type="PANTHER" id="PTHR15032">
    <property type="entry name" value="N-ACYL-PHOSPHATIDYLETHANOLAMINE-HYDROLYZING PHOSPHOLIPASE D"/>
    <property type="match status" value="1"/>
</dbReference>
<dbReference type="Gene3D" id="3.60.15.10">
    <property type="entry name" value="Ribonuclease Z/Hydroxyacylglutathione hydrolase-like"/>
    <property type="match status" value="1"/>
</dbReference>
<accession>A0A7R9PX87</accession>
<gene>
    <name evidence="3" type="ORF">OSB1V03_LOCUS4562</name>
</gene>
<reference evidence="3" key="1">
    <citation type="submission" date="2020-11" db="EMBL/GenBank/DDBJ databases">
        <authorList>
            <person name="Tran Van P."/>
        </authorList>
    </citation>
    <scope>NUCLEOTIDE SEQUENCE</scope>
</reference>
<keyword evidence="4" id="KW-1185">Reference proteome</keyword>
<dbReference type="Pfam" id="PF12706">
    <property type="entry name" value="Lactamase_B_2"/>
    <property type="match status" value="1"/>
</dbReference>
<dbReference type="InterPro" id="IPR001279">
    <property type="entry name" value="Metallo-B-lactamas"/>
</dbReference>
<dbReference type="GO" id="GO:0070292">
    <property type="term" value="P:N-acylphosphatidylethanolamine metabolic process"/>
    <property type="evidence" value="ECO:0007669"/>
    <property type="project" value="TreeGrafter"/>
</dbReference>
<feature type="region of interest" description="Disordered" evidence="1">
    <location>
        <begin position="1"/>
        <end position="49"/>
    </location>
</feature>
<organism evidence="3">
    <name type="scientific">Medioppia subpectinata</name>
    <dbReference type="NCBI Taxonomy" id="1979941"/>
    <lineage>
        <taxon>Eukaryota</taxon>
        <taxon>Metazoa</taxon>
        <taxon>Ecdysozoa</taxon>
        <taxon>Arthropoda</taxon>
        <taxon>Chelicerata</taxon>
        <taxon>Arachnida</taxon>
        <taxon>Acari</taxon>
        <taxon>Acariformes</taxon>
        <taxon>Sarcoptiformes</taxon>
        <taxon>Oribatida</taxon>
        <taxon>Brachypylina</taxon>
        <taxon>Oppioidea</taxon>
        <taxon>Oppiidae</taxon>
        <taxon>Medioppia</taxon>
    </lineage>
</organism>